<evidence type="ECO:0000313" key="2">
    <source>
        <dbReference type="Proteomes" id="UP000838756"/>
    </source>
</evidence>
<dbReference type="EMBL" id="CAKXAJ010023743">
    <property type="protein sequence ID" value="CAH2228090.1"/>
    <property type="molecule type" value="Genomic_DNA"/>
</dbReference>
<protein>
    <submittedName>
        <fullName evidence="1">Jg25272 protein</fullName>
    </submittedName>
</protein>
<name>A0A8S4R451_9NEOP</name>
<reference evidence="1" key="1">
    <citation type="submission" date="2022-03" db="EMBL/GenBank/DDBJ databases">
        <authorList>
            <person name="Lindestad O."/>
        </authorList>
    </citation>
    <scope>NUCLEOTIDE SEQUENCE</scope>
</reference>
<proteinExistence type="predicted"/>
<accession>A0A8S4R451</accession>
<keyword evidence="2" id="KW-1185">Reference proteome</keyword>
<dbReference type="AlphaFoldDB" id="A0A8S4R451"/>
<evidence type="ECO:0000313" key="1">
    <source>
        <dbReference type="EMBL" id="CAH2228090.1"/>
    </source>
</evidence>
<sequence length="93" mass="10370">FTLNDDVMMCERGVNGYCGYTVPFVLVPRCSRDYVLEAISLSSINIISTHYGPLQGTGLLPSISKIRSGSSTPYWPSADWWTSRTFENIVENS</sequence>
<comment type="caution">
    <text evidence="1">The sequence shown here is derived from an EMBL/GenBank/DDBJ whole genome shotgun (WGS) entry which is preliminary data.</text>
</comment>
<gene>
    <name evidence="1" type="primary">jg25272</name>
    <name evidence="1" type="ORF">PAEG_LOCUS8192</name>
</gene>
<feature type="non-terminal residue" evidence="1">
    <location>
        <position position="1"/>
    </location>
</feature>
<dbReference type="Proteomes" id="UP000838756">
    <property type="component" value="Unassembled WGS sequence"/>
</dbReference>
<organism evidence="1 2">
    <name type="scientific">Pararge aegeria aegeria</name>
    <dbReference type="NCBI Taxonomy" id="348720"/>
    <lineage>
        <taxon>Eukaryota</taxon>
        <taxon>Metazoa</taxon>
        <taxon>Ecdysozoa</taxon>
        <taxon>Arthropoda</taxon>
        <taxon>Hexapoda</taxon>
        <taxon>Insecta</taxon>
        <taxon>Pterygota</taxon>
        <taxon>Neoptera</taxon>
        <taxon>Endopterygota</taxon>
        <taxon>Lepidoptera</taxon>
        <taxon>Glossata</taxon>
        <taxon>Ditrysia</taxon>
        <taxon>Papilionoidea</taxon>
        <taxon>Nymphalidae</taxon>
        <taxon>Satyrinae</taxon>
        <taxon>Satyrini</taxon>
        <taxon>Parargina</taxon>
        <taxon>Pararge</taxon>
    </lineage>
</organism>